<dbReference type="STRING" id="1278073.MYSTI_07212"/>
<dbReference type="PATRIC" id="fig|1278073.3.peg.7327"/>
<gene>
    <name evidence="4" type="ordered locus">MYSTI_07212</name>
</gene>
<evidence type="ECO:0000256" key="1">
    <source>
        <dbReference type="SAM" id="MobiDB-lite"/>
    </source>
</evidence>
<keyword evidence="3" id="KW-0732">Signal</keyword>
<dbReference type="NCBIfam" id="NF041937">
    <property type="entry name" value="MXAN_6627.5_fam"/>
    <property type="match status" value="1"/>
</dbReference>
<dbReference type="OrthoDB" id="5525180at2"/>
<dbReference type="RefSeq" id="WP_015352738.1">
    <property type="nucleotide sequence ID" value="NC_020126.1"/>
</dbReference>
<keyword evidence="2" id="KW-0812">Transmembrane</keyword>
<name>L7UPM5_MYXSD</name>
<keyword evidence="2" id="KW-1133">Transmembrane helix</keyword>
<dbReference type="HOGENOM" id="CLU_165536_0_0_7"/>
<dbReference type="AlphaFoldDB" id="L7UPM5"/>
<sequence>MASLRHILRAPGLLLLACLALAVPSLALAQQQDGGVTVPLPDASSGEGGSDRDNPEGEDGTGRVHTACRSTRDCSPRFSCEDGTCRYTGVRKAEQVGCVMGAEAALVLVGLAGIALPRRKR</sequence>
<evidence type="ECO:0000256" key="2">
    <source>
        <dbReference type="SAM" id="Phobius"/>
    </source>
</evidence>
<keyword evidence="5" id="KW-1185">Reference proteome</keyword>
<dbReference type="KEGG" id="msd:MYSTI_07212"/>
<evidence type="ECO:0000313" key="4">
    <source>
        <dbReference type="EMBL" id="AGC48484.1"/>
    </source>
</evidence>
<evidence type="ECO:0000256" key="3">
    <source>
        <dbReference type="SAM" id="SignalP"/>
    </source>
</evidence>
<feature type="region of interest" description="Disordered" evidence="1">
    <location>
        <begin position="32"/>
        <end position="68"/>
    </location>
</feature>
<feature type="chain" id="PRO_5003984122" description="Lipoprotein" evidence="3">
    <location>
        <begin position="30"/>
        <end position="121"/>
    </location>
</feature>
<organism evidence="4 5">
    <name type="scientific">Myxococcus stipitatus (strain DSM 14675 / JCM 12634 / Mx s8)</name>
    <dbReference type="NCBI Taxonomy" id="1278073"/>
    <lineage>
        <taxon>Bacteria</taxon>
        <taxon>Pseudomonadati</taxon>
        <taxon>Myxococcota</taxon>
        <taxon>Myxococcia</taxon>
        <taxon>Myxococcales</taxon>
        <taxon>Cystobacterineae</taxon>
        <taxon>Myxococcaceae</taxon>
        <taxon>Myxococcus</taxon>
    </lineage>
</organism>
<dbReference type="EMBL" id="CP004025">
    <property type="protein sequence ID" value="AGC48484.1"/>
    <property type="molecule type" value="Genomic_DNA"/>
</dbReference>
<evidence type="ECO:0008006" key="6">
    <source>
        <dbReference type="Google" id="ProtNLM"/>
    </source>
</evidence>
<feature type="transmembrane region" description="Helical" evidence="2">
    <location>
        <begin position="99"/>
        <end position="116"/>
    </location>
</feature>
<feature type="signal peptide" evidence="3">
    <location>
        <begin position="1"/>
        <end position="29"/>
    </location>
</feature>
<dbReference type="Proteomes" id="UP000011131">
    <property type="component" value="Chromosome"/>
</dbReference>
<keyword evidence="2" id="KW-0472">Membrane</keyword>
<protein>
    <recommendedName>
        <fullName evidence="6">Lipoprotein</fullName>
    </recommendedName>
</protein>
<evidence type="ECO:0000313" key="5">
    <source>
        <dbReference type="Proteomes" id="UP000011131"/>
    </source>
</evidence>
<reference evidence="4 5" key="1">
    <citation type="journal article" date="2013" name="Genome Announc.">
        <title>Complete genome sequence of Myxococcus stipitatus strain DSM 14675, a fruiting myxobacterium.</title>
        <authorList>
            <person name="Huntley S."/>
            <person name="Kneip S."/>
            <person name="Treuner-Lange A."/>
            <person name="Sogaard-Andersen L."/>
        </authorList>
    </citation>
    <scope>NUCLEOTIDE SEQUENCE [LARGE SCALE GENOMIC DNA]</scope>
    <source>
        <strain evidence="5">DSM 14675 / JCM 12634 / Mx s8</strain>
    </source>
</reference>
<dbReference type="InterPro" id="IPR049656">
    <property type="entry name" value="MXAN_6627.5-like"/>
</dbReference>
<accession>L7UPM5</accession>
<proteinExistence type="predicted"/>